<protein>
    <submittedName>
        <fullName evidence="1">Uncharacterized protein</fullName>
    </submittedName>
</protein>
<dbReference type="AlphaFoldDB" id="A0A518AKB6"/>
<dbReference type="Proteomes" id="UP000315750">
    <property type="component" value="Chromosome"/>
</dbReference>
<dbReference type="OrthoDB" id="9156817at2"/>
<organism evidence="1 2">
    <name type="scientific">Aeoliella mucimassa</name>
    <dbReference type="NCBI Taxonomy" id="2527972"/>
    <lineage>
        <taxon>Bacteria</taxon>
        <taxon>Pseudomonadati</taxon>
        <taxon>Planctomycetota</taxon>
        <taxon>Planctomycetia</taxon>
        <taxon>Pirellulales</taxon>
        <taxon>Lacipirellulaceae</taxon>
        <taxon>Aeoliella</taxon>
    </lineage>
</organism>
<keyword evidence="2" id="KW-1185">Reference proteome</keyword>
<evidence type="ECO:0000313" key="2">
    <source>
        <dbReference type="Proteomes" id="UP000315750"/>
    </source>
</evidence>
<dbReference type="RefSeq" id="WP_145246021.1">
    <property type="nucleotide sequence ID" value="NZ_CP036278.1"/>
</dbReference>
<name>A0A518AKB6_9BACT</name>
<proteinExistence type="predicted"/>
<sequence length="77" mass="8778">MNYKIDPPQTFCRNCNGSRIYSKQVSANGGHGPVLLPLGFFHGSKFLIRVCSDCGFVDWFVAPDSRDRIKDHFDREL</sequence>
<gene>
    <name evidence="1" type="ORF">Pan181_13100</name>
</gene>
<accession>A0A518AKB6</accession>
<dbReference type="EMBL" id="CP036278">
    <property type="protein sequence ID" value="QDU55124.1"/>
    <property type="molecule type" value="Genomic_DNA"/>
</dbReference>
<reference evidence="1 2" key="1">
    <citation type="submission" date="2019-02" db="EMBL/GenBank/DDBJ databases">
        <title>Deep-cultivation of Planctomycetes and their phenomic and genomic characterization uncovers novel biology.</title>
        <authorList>
            <person name="Wiegand S."/>
            <person name="Jogler M."/>
            <person name="Boedeker C."/>
            <person name="Pinto D."/>
            <person name="Vollmers J."/>
            <person name="Rivas-Marin E."/>
            <person name="Kohn T."/>
            <person name="Peeters S.H."/>
            <person name="Heuer A."/>
            <person name="Rast P."/>
            <person name="Oberbeckmann S."/>
            <person name="Bunk B."/>
            <person name="Jeske O."/>
            <person name="Meyerdierks A."/>
            <person name="Storesund J.E."/>
            <person name="Kallscheuer N."/>
            <person name="Luecker S."/>
            <person name="Lage O.M."/>
            <person name="Pohl T."/>
            <person name="Merkel B.J."/>
            <person name="Hornburger P."/>
            <person name="Mueller R.-W."/>
            <person name="Bruemmer F."/>
            <person name="Labrenz M."/>
            <person name="Spormann A.M."/>
            <person name="Op den Camp H."/>
            <person name="Overmann J."/>
            <person name="Amann R."/>
            <person name="Jetten M.S.M."/>
            <person name="Mascher T."/>
            <person name="Medema M.H."/>
            <person name="Devos D.P."/>
            <person name="Kaster A.-K."/>
            <person name="Ovreas L."/>
            <person name="Rohde M."/>
            <person name="Galperin M.Y."/>
            <person name="Jogler C."/>
        </authorList>
    </citation>
    <scope>NUCLEOTIDE SEQUENCE [LARGE SCALE GENOMIC DNA]</scope>
    <source>
        <strain evidence="1 2">Pan181</strain>
    </source>
</reference>
<evidence type="ECO:0000313" key="1">
    <source>
        <dbReference type="EMBL" id="QDU55124.1"/>
    </source>
</evidence>
<dbReference type="KEGG" id="amuc:Pan181_13100"/>